<name>W2I9K6_PHYNI</name>
<organism evidence="1">
    <name type="scientific">Phytophthora nicotianae</name>
    <name type="common">Potato buckeye rot agent</name>
    <name type="synonym">Phytophthora parasitica</name>
    <dbReference type="NCBI Taxonomy" id="4792"/>
    <lineage>
        <taxon>Eukaryota</taxon>
        <taxon>Sar</taxon>
        <taxon>Stramenopiles</taxon>
        <taxon>Oomycota</taxon>
        <taxon>Peronosporomycetes</taxon>
        <taxon>Peronosporales</taxon>
        <taxon>Peronosporaceae</taxon>
        <taxon>Phytophthora</taxon>
    </lineage>
</organism>
<accession>W2I9K6</accession>
<dbReference type="AlphaFoldDB" id="W2I9K6"/>
<protein>
    <submittedName>
        <fullName evidence="1">Uncharacterized protein</fullName>
    </submittedName>
</protein>
<feature type="non-terminal residue" evidence="1">
    <location>
        <position position="120"/>
    </location>
</feature>
<dbReference type="EMBL" id="KI675353">
    <property type="protein sequence ID" value="ETL30137.1"/>
    <property type="molecule type" value="Genomic_DNA"/>
</dbReference>
<gene>
    <name evidence="1" type="ORF">L916_16849</name>
</gene>
<reference evidence="1" key="1">
    <citation type="submission" date="2013-11" db="EMBL/GenBank/DDBJ databases">
        <title>The Genome Sequence of Phytophthora parasitica CJ05E6.</title>
        <authorList>
            <consortium name="The Broad Institute Genomics Platform"/>
            <person name="Russ C."/>
            <person name="Tyler B."/>
            <person name="Panabieres F."/>
            <person name="Shan W."/>
            <person name="Tripathy S."/>
            <person name="Grunwald N."/>
            <person name="Machado M."/>
            <person name="Johnson C.S."/>
            <person name="Arredondo F."/>
            <person name="Hong C."/>
            <person name="Coffey M."/>
            <person name="Young S.K."/>
            <person name="Zeng Q."/>
            <person name="Gargeya S."/>
            <person name="Fitzgerald M."/>
            <person name="Abouelleil A."/>
            <person name="Alvarado L."/>
            <person name="Chapman S.B."/>
            <person name="Gainer-Dewar J."/>
            <person name="Goldberg J."/>
            <person name="Griggs A."/>
            <person name="Gujja S."/>
            <person name="Hansen M."/>
            <person name="Howarth C."/>
            <person name="Imamovic A."/>
            <person name="Ireland A."/>
            <person name="Larimer J."/>
            <person name="McCowan C."/>
            <person name="Murphy C."/>
            <person name="Pearson M."/>
            <person name="Poon T.W."/>
            <person name="Priest M."/>
            <person name="Roberts A."/>
            <person name="Saif S."/>
            <person name="Shea T."/>
            <person name="Sykes S."/>
            <person name="Wortman J."/>
            <person name="Nusbaum C."/>
            <person name="Birren B."/>
        </authorList>
    </citation>
    <scope>NUCLEOTIDE SEQUENCE [LARGE SCALE GENOMIC DNA]</scope>
    <source>
        <strain evidence="1">CJ05E6</strain>
    </source>
</reference>
<dbReference type="PANTHER" id="PTHR48471:SF1">
    <property type="entry name" value="DDE TNP4 DOMAIN-CONTAINING PROTEIN"/>
    <property type="match status" value="1"/>
</dbReference>
<sequence length="120" mass="13306">MNDDGKDGVVLILMLALAHEGPQEKHERQRGQNYLTRADLHPEARYGTTWEAIYGAGNDRAFITTTGFDVSCFHCLLSCFEPRWCSTPIPRNDVDASGESRPDRRSLSAAAALGLALHYL</sequence>
<proteinExistence type="predicted"/>
<dbReference type="VEuPathDB" id="FungiDB:PPTG_03862"/>
<evidence type="ECO:0000313" key="1">
    <source>
        <dbReference type="EMBL" id="ETL30137.1"/>
    </source>
</evidence>
<dbReference type="Proteomes" id="UP000053864">
    <property type="component" value="Unassembled WGS sequence"/>
</dbReference>
<dbReference type="PANTHER" id="PTHR48471">
    <property type="entry name" value="DDE TNP4 DOMAIN-CONTAINING PROTEIN"/>
    <property type="match status" value="1"/>
</dbReference>